<keyword evidence="2 5" id="KW-0489">Methyltransferase</keyword>
<evidence type="ECO:0000256" key="3">
    <source>
        <dbReference type="ARBA" id="ARBA00022679"/>
    </source>
</evidence>
<comment type="caution">
    <text evidence="5">The sequence shown here is derived from an EMBL/GenBank/DDBJ whole genome shotgun (WGS) entry which is preliminary data.</text>
</comment>
<reference evidence="6" key="1">
    <citation type="journal article" date="2019" name="Int. J. Syst. Evol. Microbiol.">
        <title>The Global Catalogue of Microorganisms (GCM) 10K type strain sequencing project: providing services to taxonomists for standard genome sequencing and annotation.</title>
        <authorList>
            <consortium name="The Broad Institute Genomics Platform"/>
            <consortium name="The Broad Institute Genome Sequencing Center for Infectious Disease"/>
            <person name="Wu L."/>
            <person name="Ma J."/>
        </authorList>
    </citation>
    <scope>NUCLEOTIDE SEQUENCE [LARGE SCALE GENOMIC DNA]</scope>
    <source>
        <strain evidence="6">JCM 9651</strain>
    </source>
</reference>
<keyword evidence="3" id="KW-0808">Transferase</keyword>
<dbReference type="InterPro" id="IPR013216">
    <property type="entry name" value="Methyltransf_11"/>
</dbReference>
<dbReference type="Gene3D" id="3.40.50.150">
    <property type="entry name" value="Vaccinia Virus protein VP39"/>
    <property type="match status" value="1"/>
</dbReference>
<dbReference type="Pfam" id="PF08241">
    <property type="entry name" value="Methyltransf_11"/>
    <property type="match status" value="1"/>
</dbReference>
<dbReference type="GO" id="GO:0032259">
    <property type="term" value="P:methylation"/>
    <property type="evidence" value="ECO:0007669"/>
    <property type="project" value="UniProtKB-KW"/>
</dbReference>
<dbReference type="RefSeq" id="WP_345038737.1">
    <property type="nucleotide sequence ID" value="NZ_BAAAYL010000001.1"/>
</dbReference>
<evidence type="ECO:0000259" key="4">
    <source>
        <dbReference type="Pfam" id="PF08241"/>
    </source>
</evidence>
<sequence>MTQTTRALSFDQVAAQYAAARPGYPPALFGAVEDIAGSPLKGADVVDVGAGTGIATALLRDRGAHVIAVEPGPGMAARLRSALPDVPLVLGTGDALPLADSSVDFITYAQAWHWTDPKRSVPEAIRVLRPGGTLALWWNVSDPDVAWAAEQDARLARSFNGVGGNRHPYSVTRKAPEILRDLDPALEPVYRCLRWSRRVPLDSHIANLGSHSVFRMVGPNVAAAFLAHERTRLLRIFPDGIVEEAYAVDLTVVRKPGRP</sequence>
<dbReference type="SUPFAM" id="SSF53335">
    <property type="entry name" value="S-adenosyl-L-methionine-dependent methyltransferases"/>
    <property type="match status" value="1"/>
</dbReference>
<dbReference type="EMBL" id="BAAAYL010000001">
    <property type="protein sequence ID" value="GAA3373965.1"/>
    <property type="molecule type" value="Genomic_DNA"/>
</dbReference>
<proteinExistence type="inferred from homology"/>
<organism evidence="5 6">
    <name type="scientific">Streptomyces sannanensis</name>
    <dbReference type="NCBI Taxonomy" id="285536"/>
    <lineage>
        <taxon>Bacteria</taxon>
        <taxon>Bacillati</taxon>
        <taxon>Actinomycetota</taxon>
        <taxon>Actinomycetes</taxon>
        <taxon>Kitasatosporales</taxon>
        <taxon>Streptomycetaceae</taxon>
        <taxon>Streptomyces</taxon>
    </lineage>
</organism>
<evidence type="ECO:0000256" key="1">
    <source>
        <dbReference type="ARBA" id="ARBA00008361"/>
    </source>
</evidence>
<evidence type="ECO:0000313" key="5">
    <source>
        <dbReference type="EMBL" id="GAA3373965.1"/>
    </source>
</evidence>
<accession>A0ABP6SE08</accession>
<evidence type="ECO:0000256" key="2">
    <source>
        <dbReference type="ARBA" id="ARBA00022603"/>
    </source>
</evidence>
<feature type="domain" description="Methyltransferase type 11" evidence="4">
    <location>
        <begin position="46"/>
        <end position="135"/>
    </location>
</feature>
<comment type="similarity">
    <text evidence="1">Belongs to the methyltransferase superfamily.</text>
</comment>
<dbReference type="Proteomes" id="UP001499990">
    <property type="component" value="Unassembled WGS sequence"/>
</dbReference>
<dbReference type="InterPro" id="IPR029063">
    <property type="entry name" value="SAM-dependent_MTases_sf"/>
</dbReference>
<keyword evidence="6" id="KW-1185">Reference proteome</keyword>
<evidence type="ECO:0000313" key="6">
    <source>
        <dbReference type="Proteomes" id="UP001499990"/>
    </source>
</evidence>
<dbReference type="CDD" id="cd02440">
    <property type="entry name" value="AdoMet_MTases"/>
    <property type="match status" value="1"/>
</dbReference>
<protein>
    <submittedName>
        <fullName evidence="5">Class I SAM-dependent methyltransferase</fullName>
    </submittedName>
</protein>
<dbReference type="PANTHER" id="PTHR44942:SF4">
    <property type="entry name" value="METHYLTRANSFERASE TYPE 11 DOMAIN-CONTAINING PROTEIN"/>
    <property type="match status" value="1"/>
</dbReference>
<dbReference type="GO" id="GO:0008168">
    <property type="term" value="F:methyltransferase activity"/>
    <property type="evidence" value="ECO:0007669"/>
    <property type="project" value="UniProtKB-KW"/>
</dbReference>
<dbReference type="InterPro" id="IPR051052">
    <property type="entry name" value="Diverse_substrate_MTase"/>
</dbReference>
<name>A0ABP6SE08_9ACTN</name>
<dbReference type="PANTHER" id="PTHR44942">
    <property type="entry name" value="METHYLTRANSF_11 DOMAIN-CONTAINING PROTEIN"/>
    <property type="match status" value="1"/>
</dbReference>
<gene>
    <name evidence="5" type="ORF">GCM10020367_36000</name>
</gene>